<gene>
    <name evidence="2" type="ORF">CURHAP_LOCUS30782</name>
</gene>
<protein>
    <submittedName>
        <fullName evidence="2">Uncharacterized protein</fullName>
    </submittedName>
</protein>
<dbReference type="AlphaFoldDB" id="A0A6J5US09"/>
<dbReference type="EMBL" id="CAEKDK010000005">
    <property type="protein sequence ID" value="CAB4278901.1"/>
    <property type="molecule type" value="Genomic_DNA"/>
</dbReference>
<feature type="region of interest" description="Disordered" evidence="1">
    <location>
        <begin position="28"/>
        <end position="58"/>
    </location>
</feature>
<reference evidence="2 3" key="1">
    <citation type="submission" date="2020-05" db="EMBL/GenBank/DDBJ databases">
        <authorList>
            <person name="Campoy J."/>
            <person name="Schneeberger K."/>
            <person name="Spophaly S."/>
        </authorList>
    </citation>
    <scope>NUCLEOTIDE SEQUENCE [LARGE SCALE GENOMIC DNA]</scope>
    <source>
        <strain evidence="2">PruArmRojPasFocal</strain>
    </source>
</reference>
<proteinExistence type="predicted"/>
<name>A0A6J5US09_PRUAR</name>
<evidence type="ECO:0000313" key="3">
    <source>
        <dbReference type="Proteomes" id="UP000507222"/>
    </source>
</evidence>
<sequence>MTAIRGGGKNVSVVKKNVAKVAPRSSQVTVTGYDDRKNSTSTSDMTSLLWPRQDEVMK</sequence>
<organism evidence="2 3">
    <name type="scientific">Prunus armeniaca</name>
    <name type="common">Apricot</name>
    <name type="synonym">Armeniaca vulgaris</name>
    <dbReference type="NCBI Taxonomy" id="36596"/>
    <lineage>
        <taxon>Eukaryota</taxon>
        <taxon>Viridiplantae</taxon>
        <taxon>Streptophyta</taxon>
        <taxon>Embryophyta</taxon>
        <taxon>Tracheophyta</taxon>
        <taxon>Spermatophyta</taxon>
        <taxon>Magnoliopsida</taxon>
        <taxon>eudicotyledons</taxon>
        <taxon>Gunneridae</taxon>
        <taxon>Pentapetalae</taxon>
        <taxon>rosids</taxon>
        <taxon>fabids</taxon>
        <taxon>Rosales</taxon>
        <taxon>Rosaceae</taxon>
        <taxon>Amygdaloideae</taxon>
        <taxon>Amygdaleae</taxon>
        <taxon>Prunus</taxon>
    </lineage>
</organism>
<accession>A0A6J5US09</accession>
<evidence type="ECO:0000256" key="1">
    <source>
        <dbReference type="SAM" id="MobiDB-lite"/>
    </source>
</evidence>
<evidence type="ECO:0000313" key="2">
    <source>
        <dbReference type="EMBL" id="CAB4278901.1"/>
    </source>
</evidence>
<dbReference type="Proteomes" id="UP000507222">
    <property type="component" value="Unassembled WGS sequence"/>
</dbReference>